<dbReference type="Gene3D" id="3.90.1150.30">
    <property type="match status" value="1"/>
</dbReference>
<evidence type="ECO:0000313" key="2">
    <source>
        <dbReference type="Proteomes" id="UP000250369"/>
    </source>
</evidence>
<gene>
    <name evidence="1" type="ORF">DQG23_02750</name>
</gene>
<dbReference type="GO" id="GO:0003677">
    <property type="term" value="F:DNA binding"/>
    <property type="evidence" value="ECO:0007669"/>
    <property type="project" value="UniProtKB-KW"/>
</dbReference>
<dbReference type="SUPFAM" id="SSF142906">
    <property type="entry name" value="YjbR-like"/>
    <property type="match status" value="1"/>
</dbReference>
<dbReference type="OrthoDB" id="277063at2"/>
<dbReference type="AlphaFoldDB" id="A0A329MT64"/>
<sequence>MSDESCNPLLDKVRALCLSFPGTSERISHGAPTFFVNEKKSFVQYHNNHHGDGKIALWCAAPSGVQSLLVEAEPDIYYIPAYVGHLGWIGVRLDRQAEWEDIAGAIGGAYMARAPKKLQALVAGRSFNA</sequence>
<dbReference type="InterPro" id="IPR058532">
    <property type="entry name" value="YjbR/MT2646/Rv2570-like"/>
</dbReference>
<accession>A0A329MT64</accession>
<dbReference type="EMBL" id="QMFB01000001">
    <property type="protein sequence ID" value="RAV23131.1"/>
    <property type="molecule type" value="Genomic_DNA"/>
</dbReference>
<reference evidence="1 2" key="1">
    <citation type="journal article" date="2009" name="Int. J. Syst. Evol. Microbiol.">
        <title>Paenibacillus contaminans sp. nov., isolated from a contaminated laboratory plate.</title>
        <authorList>
            <person name="Chou J.H."/>
            <person name="Lee J.H."/>
            <person name="Lin M.C."/>
            <person name="Chang P.S."/>
            <person name="Arun A.B."/>
            <person name="Young C.C."/>
            <person name="Chen W.M."/>
        </authorList>
    </citation>
    <scope>NUCLEOTIDE SEQUENCE [LARGE SCALE GENOMIC DNA]</scope>
    <source>
        <strain evidence="1 2">CKOBP-6</strain>
    </source>
</reference>
<keyword evidence="1" id="KW-0238">DNA-binding</keyword>
<proteinExistence type="predicted"/>
<dbReference type="Proteomes" id="UP000250369">
    <property type="component" value="Unassembled WGS sequence"/>
</dbReference>
<evidence type="ECO:0000313" key="1">
    <source>
        <dbReference type="EMBL" id="RAV23131.1"/>
    </source>
</evidence>
<organism evidence="1 2">
    <name type="scientific">Paenibacillus contaminans</name>
    <dbReference type="NCBI Taxonomy" id="450362"/>
    <lineage>
        <taxon>Bacteria</taxon>
        <taxon>Bacillati</taxon>
        <taxon>Bacillota</taxon>
        <taxon>Bacilli</taxon>
        <taxon>Bacillales</taxon>
        <taxon>Paenibacillaceae</taxon>
        <taxon>Paenibacillus</taxon>
    </lineage>
</organism>
<name>A0A329MT64_9BACL</name>
<comment type="caution">
    <text evidence="1">The sequence shown here is derived from an EMBL/GenBank/DDBJ whole genome shotgun (WGS) entry which is preliminary data.</text>
</comment>
<dbReference type="RefSeq" id="WP_113029241.1">
    <property type="nucleotide sequence ID" value="NZ_QMFB01000001.1"/>
</dbReference>
<protein>
    <submittedName>
        <fullName evidence="1">MmcQ/YjbR family DNA-binding protein</fullName>
    </submittedName>
</protein>
<keyword evidence="2" id="KW-1185">Reference proteome</keyword>
<dbReference type="Pfam" id="PF04237">
    <property type="entry name" value="YjbR"/>
    <property type="match status" value="1"/>
</dbReference>
<dbReference type="InterPro" id="IPR038056">
    <property type="entry name" value="YjbR-like_sf"/>
</dbReference>